<organism evidence="1 2">
    <name type="scientific">Plasmodium ovale curtisi</name>
    <dbReference type="NCBI Taxonomy" id="864141"/>
    <lineage>
        <taxon>Eukaryota</taxon>
        <taxon>Sar</taxon>
        <taxon>Alveolata</taxon>
        <taxon>Apicomplexa</taxon>
        <taxon>Aconoidasida</taxon>
        <taxon>Haemosporida</taxon>
        <taxon>Plasmodiidae</taxon>
        <taxon>Plasmodium</taxon>
        <taxon>Plasmodium (Plasmodium)</taxon>
    </lineage>
</organism>
<proteinExistence type="predicted"/>
<sequence length="106" mass="12137">MFFSDEINTFLDRETPGDDPFKSSYSLDVTLENFPNPFIHPSLCNRSGLKYSYICDPNKMLSRNIADKIEGMPPICTYVYFTVHYTITKLVRRGKKAMRTSAVIGV</sequence>
<dbReference type="AlphaFoldDB" id="A0A1A8VR66"/>
<dbReference type="InterPro" id="IPR033438">
    <property type="entry name" value="MOLO1"/>
</dbReference>
<evidence type="ECO:0000313" key="2">
    <source>
        <dbReference type="Proteomes" id="UP000078546"/>
    </source>
</evidence>
<dbReference type="GO" id="GO:0005892">
    <property type="term" value="C:acetylcholine-gated channel complex"/>
    <property type="evidence" value="ECO:0007669"/>
    <property type="project" value="InterPro"/>
</dbReference>
<evidence type="ECO:0000313" key="1">
    <source>
        <dbReference type="EMBL" id="SBS83006.1"/>
    </source>
</evidence>
<name>A0A1A8VR66_PLAOA</name>
<protein>
    <submittedName>
        <fullName evidence="1">RNA-binding protein NOB1, putative</fullName>
    </submittedName>
</protein>
<reference evidence="2" key="1">
    <citation type="submission" date="2016-05" db="EMBL/GenBank/DDBJ databases">
        <authorList>
            <person name="Naeem Raeece"/>
        </authorList>
    </citation>
    <scope>NUCLEOTIDE SEQUENCE [LARGE SCALE GENOMIC DNA]</scope>
</reference>
<dbReference type="Proteomes" id="UP000078546">
    <property type="component" value="Unassembled WGS sequence"/>
</dbReference>
<accession>A0A1A8VR66</accession>
<gene>
    <name evidence="1" type="ORF">POVCU1_008660</name>
</gene>
<dbReference type="Pfam" id="PF17175">
    <property type="entry name" value="MOLO1"/>
    <property type="match status" value="1"/>
</dbReference>
<dbReference type="EMBL" id="FLQV01000152">
    <property type="protein sequence ID" value="SBS83006.1"/>
    <property type="molecule type" value="Genomic_DNA"/>
</dbReference>